<dbReference type="FunFam" id="3.30.70.1020:FF:000004">
    <property type="entry name" value="Trehalose 6-phosphate phosphatase"/>
    <property type="match status" value="1"/>
</dbReference>
<comment type="catalytic activity">
    <reaction evidence="1 6">
        <text>alpha,alpha-trehalose 6-phosphate + H2O = alpha,alpha-trehalose + phosphate</text>
        <dbReference type="Rhea" id="RHEA:23420"/>
        <dbReference type="ChEBI" id="CHEBI:15377"/>
        <dbReference type="ChEBI" id="CHEBI:16551"/>
        <dbReference type="ChEBI" id="CHEBI:43474"/>
        <dbReference type="ChEBI" id="CHEBI:58429"/>
        <dbReference type="EC" id="3.1.3.12"/>
    </reaction>
</comment>
<keyword evidence="8" id="KW-1185">Reference proteome</keyword>
<organism evidence="7 8">
    <name type="scientific">Zingiber officinale</name>
    <name type="common">Ginger</name>
    <name type="synonym">Amomum zingiber</name>
    <dbReference type="NCBI Taxonomy" id="94328"/>
    <lineage>
        <taxon>Eukaryota</taxon>
        <taxon>Viridiplantae</taxon>
        <taxon>Streptophyta</taxon>
        <taxon>Embryophyta</taxon>
        <taxon>Tracheophyta</taxon>
        <taxon>Spermatophyta</taxon>
        <taxon>Magnoliopsida</taxon>
        <taxon>Liliopsida</taxon>
        <taxon>Zingiberales</taxon>
        <taxon>Zingiberaceae</taxon>
        <taxon>Zingiber</taxon>
    </lineage>
</organism>
<evidence type="ECO:0000313" key="7">
    <source>
        <dbReference type="EMBL" id="KAG6504843.1"/>
    </source>
</evidence>
<evidence type="ECO:0000256" key="4">
    <source>
        <dbReference type="ARBA" id="ARBA00008770"/>
    </source>
</evidence>
<dbReference type="Proteomes" id="UP000734854">
    <property type="component" value="Unassembled WGS sequence"/>
</dbReference>
<dbReference type="PANTHER" id="PTHR43768">
    <property type="entry name" value="TREHALOSE 6-PHOSPHATE PHOSPHATASE"/>
    <property type="match status" value="1"/>
</dbReference>
<evidence type="ECO:0000256" key="5">
    <source>
        <dbReference type="ARBA" id="ARBA00022801"/>
    </source>
</evidence>
<evidence type="ECO:0000256" key="6">
    <source>
        <dbReference type="RuleBase" id="RU361117"/>
    </source>
</evidence>
<name>A0A8J5GBB7_ZINOF</name>
<dbReference type="InterPro" id="IPR036412">
    <property type="entry name" value="HAD-like_sf"/>
</dbReference>
<dbReference type="EMBL" id="JACMSC010000010">
    <property type="protein sequence ID" value="KAG6504843.1"/>
    <property type="molecule type" value="Genomic_DNA"/>
</dbReference>
<evidence type="ECO:0000256" key="1">
    <source>
        <dbReference type="ARBA" id="ARBA00000500"/>
    </source>
</evidence>
<dbReference type="EC" id="3.1.3.12" evidence="6"/>
<keyword evidence="5 6" id="KW-0378">Hydrolase</keyword>
<dbReference type="PANTHER" id="PTHR43768:SF3">
    <property type="entry name" value="TREHALOSE 6-PHOSPHATE PHOSPHATASE"/>
    <property type="match status" value="1"/>
</dbReference>
<dbReference type="FunFam" id="3.40.50.1000:FF:000073">
    <property type="entry name" value="Trehalose 6-phosphate phosphatase"/>
    <property type="match status" value="1"/>
</dbReference>
<protein>
    <recommendedName>
        <fullName evidence="6">Trehalose 6-phosphate phosphatase</fullName>
        <ecNumber evidence="6">3.1.3.12</ecNumber>
    </recommendedName>
</protein>
<evidence type="ECO:0000256" key="2">
    <source>
        <dbReference type="ARBA" id="ARBA00001968"/>
    </source>
</evidence>
<dbReference type="Pfam" id="PF02358">
    <property type="entry name" value="Trehalose_PPase"/>
    <property type="match status" value="1"/>
</dbReference>
<gene>
    <name evidence="7" type="ORF">ZIOFF_037191</name>
</gene>
<dbReference type="Gene3D" id="3.30.70.1020">
    <property type="entry name" value="Trehalose-6-phosphate phosphatase related protein, domain 2"/>
    <property type="match status" value="1"/>
</dbReference>
<reference evidence="7 8" key="1">
    <citation type="submission" date="2020-08" db="EMBL/GenBank/DDBJ databases">
        <title>Plant Genome Project.</title>
        <authorList>
            <person name="Zhang R.-G."/>
        </authorList>
    </citation>
    <scope>NUCLEOTIDE SEQUENCE [LARGE SCALE GENOMIC DNA]</scope>
    <source>
        <tissue evidence="7">Rhizome</tissue>
    </source>
</reference>
<comment type="caution">
    <text evidence="7">The sequence shown here is derived from an EMBL/GenBank/DDBJ whole genome shotgun (WGS) entry which is preliminary data.</text>
</comment>
<evidence type="ECO:0000256" key="3">
    <source>
        <dbReference type="ARBA" id="ARBA00005199"/>
    </source>
</evidence>
<dbReference type="SUPFAM" id="SSF56784">
    <property type="entry name" value="HAD-like"/>
    <property type="match status" value="1"/>
</dbReference>
<dbReference type="GO" id="GO:0004805">
    <property type="term" value="F:trehalose-phosphatase activity"/>
    <property type="evidence" value="ECO:0007669"/>
    <property type="project" value="UniProtKB-EC"/>
</dbReference>
<dbReference type="NCBIfam" id="TIGR00685">
    <property type="entry name" value="T6PP"/>
    <property type="match status" value="1"/>
</dbReference>
<comment type="pathway">
    <text evidence="3 6">Glycan biosynthesis; trehalose biosynthesis.</text>
</comment>
<sequence>MITAISPMAALFLKQSGSRVAEMVKQSVIVPEEIAISGAASAAKTEPPILLPAFPPRNSIPGLHRASFNNRFMSQVDISGGRPSALVESMRASSPTHPREAASDLSVAADGEYKDWLKRHPSALGNFNDVVAASKAKQMVMFLDYDGTLSPIVDDPDSAFMSEPVSPHKISKTFPMKLGVDRRMNPDEGGRERRCEALPNCHREWQMQEQGELPISLFLSMDEVSKNLFPLNSLECMFSLVLIPARALCLCGWVQTNPVLFQPASEFLPVMDEVYKVLVEKTKFVPGSRVENNTFSLSVHYRCVEEKIWNSLAELVRSVVNDYPELRLTIGRKVFEIRPSIEWDKGKALEFLLESIGFANCNNVFPVYIGDDRTDEDAFKVLRERGQGVGILVSKFAKETNASYSLQEPAEVNKFLRQLVAWKKLLLKE</sequence>
<dbReference type="Gene3D" id="3.40.50.1000">
    <property type="entry name" value="HAD superfamily/HAD-like"/>
    <property type="match status" value="2"/>
</dbReference>
<comment type="similarity">
    <text evidence="4 6">Belongs to the trehalose phosphatase family.</text>
</comment>
<comment type="function">
    <text evidence="6">Removes the phosphate from trehalose 6-phosphate to produce free trehalose.</text>
</comment>
<dbReference type="AlphaFoldDB" id="A0A8J5GBB7"/>
<dbReference type="InterPro" id="IPR023214">
    <property type="entry name" value="HAD_sf"/>
</dbReference>
<dbReference type="InterPro" id="IPR003337">
    <property type="entry name" value="Trehalose_PPase"/>
</dbReference>
<dbReference type="UniPathway" id="UPA00299"/>
<comment type="cofactor">
    <cofactor evidence="2 6">
        <name>a divalent metal cation</name>
        <dbReference type="ChEBI" id="CHEBI:60240"/>
    </cofactor>
</comment>
<dbReference type="GO" id="GO:0005992">
    <property type="term" value="P:trehalose biosynthetic process"/>
    <property type="evidence" value="ECO:0007669"/>
    <property type="project" value="UniProtKB-UniPathway"/>
</dbReference>
<accession>A0A8J5GBB7</accession>
<proteinExistence type="inferred from homology"/>
<evidence type="ECO:0000313" key="8">
    <source>
        <dbReference type="Proteomes" id="UP000734854"/>
    </source>
</evidence>
<dbReference type="InterPro" id="IPR044651">
    <property type="entry name" value="OTSB-like"/>
</dbReference>